<dbReference type="EMBL" id="JANBPT010001346">
    <property type="protein sequence ID" value="KAJ1908675.1"/>
    <property type="molecule type" value="Genomic_DNA"/>
</dbReference>
<gene>
    <name evidence="3" type="ORF">IWQ60_011588</name>
</gene>
<evidence type="ECO:0000313" key="4">
    <source>
        <dbReference type="Proteomes" id="UP001150569"/>
    </source>
</evidence>
<evidence type="ECO:0000256" key="1">
    <source>
        <dbReference type="SAM" id="Coils"/>
    </source>
</evidence>
<dbReference type="Proteomes" id="UP001150569">
    <property type="component" value="Unassembled WGS sequence"/>
</dbReference>
<dbReference type="AlphaFoldDB" id="A0A9W7ZGU6"/>
<comment type="caution">
    <text evidence="3">The sequence shown here is derived from an EMBL/GenBank/DDBJ whole genome shotgun (WGS) entry which is preliminary data.</text>
</comment>
<evidence type="ECO:0000313" key="3">
    <source>
        <dbReference type="EMBL" id="KAJ1908675.1"/>
    </source>
</evidence>
<organism evidence="3 4">
    <name type="scientific">Tieghemiomyces parasiticus</name>
    <dbReference type="NCBI Taxonomy" id="78921"/>
    <lineage>
        <taxon>Eukaryota</taxon>
        <taxon>Fungi</taxon>
        <taxon>Fungi incertae sedis</taxon>
        <taxon>Zoopagomycota</taxon>
        <taxon>Kickxellomycotina</taxon>
        <taxon>Dimargaritomycetes</taxon>
        <taxon>Dimargaritales</taxon>
        <taxon>Dimargaritaceae</taxon>
        <taxon>Tieghemiomyces</taxon>
    </lineage>
</organism>
<feature type="compositionally biased region" description="Polar residues" evidence="2">
    <location>
        <begin position="47"/>
        <end position="63"/>
    </location>
</feature>
<accession>A0A9W7ZGU6</accession>
<keyword evidence="1" id="KW-0175">Coiled coil</keyword>
<protein>
    <submittedName>
        <fullName evidence="3">Uncharacterized protein</fullName>
    </submittedName>
</protein>
<name>A0A9W7ZGU6_9FUNG</name>
<feature type="coiled-coil region" evidence="1">
    <location>
        <begin position="97"/>
        <end position="124"/>
    </location>
</feature>
<feature type="region of interest" description="Disordered" evidence="2">
    <location>
        <begin position="8"/>
        <end position="63"/>
    </location>
</feature>
<sequence>IYQAFIHQHQQKQRQHQQQQQQQQRFMQSQLSPLHGSQNPAALASPGANTATSPGLPSQHWEQMQQQITLLQMAHQNAMDKVGRLINSHELQHQVQLRQVEEVCRQLQAKVDHQDRQISELIRTQHQLMTRLFLPGRPQ</sequence>
<feature type="compositionally biased region" description="Polar residues" evidence="2">
    <location>
        <begin position="26"/>
        <end position="40"/>
    </location>
</feature>
<reference evidence="3" key="1">
    <citation type="submission" date="2022-07" db="EMBL/GenBank/DDBJ databases">
        <title>Phylogenomic reconstructions and comparative analyses of Kickxellomycotina fungi.</title>
        <authorList>
            <person name="Reynolds N.K."/>
            <person name="Stajich J.E."/>
            <person name="Barry K."/>
            <person name="Grigoriev I.V."/>
            <person name="Crous P."/>
            <person name="Smith M.E."/>
        </authorList>
    </citation>
    <scope>NUCLEOTIDE SEQUENCE</scope>
    <source>
        <strain evidence="3">RSA 861</strain>
    </source>
</reference>
<feature type="non-terminal residue" evidence="3">
    <location>
        <position position="1"/>
    </location>
</feature>
<proteinExistence type="predicted"/>
<keyword evidence="4" id="KW-1185">Reference proteome</keyword>
<feature type="compositionally biased region" description="Low complexity" evidence="2">
    <location>
        <begin position="16"/>
        <end position="25"/>
    </location>
</feature>
<evidence type="ECO:0000256" key="2">
    <source>
        <dbReference type="SAM" id="MobiDB-lite"/>
    </source>
</evidence>